<reference evidence="4" key="1">
    <citation type="submission" date="2017-04" db="EMBL/GenBank/DDBJ databases">
        <authorList>
            <person name="Varghese N."/>
            <person name="Submissions S."/>
        </authorList>
    </citation>
    <scope>NUCLEOTIDE SEQUENCE [LARGE SCALE GENOMIC DNA]</scope>
    <source>
        <strain evidence="4">DSM 16537</strain>
    </source>
</reference>
<evidence type="ECO:0000313" key="4">
    <source>
        <dbReference type="Proteomes" id="UP000192333"/>
    </source>
</evidence>
<evidence type="ECO:0000256" key="1">
    <source>
        <dbReference type="SAM" id="Phobius"/>
    </source>
</evidence>
<organism evidence="3 4">
    <name type="scientific">Aquiflexum balticum DSM 16537</name>
    <dbReference type="NCBI Taxonomy" id="758820"/>
    <lineage>
        <taxon>Bacteria</taxon>
        <taxon>Pseudomonadati</taxon>
        <taxon>Bacteroidota</taxon>
        <taxon>Cytophagia</taxon>
        <taxon>Cytophagales</taxon>
        <taxon>Cyclobacteriaceae</taxon>
        <taxon>Aquiflexum</taxon>
    </lineage>
</organism>
<dbReference type="PROSITE" id="PS50930">
    <property type="entry name" value="HTH_LYTTR"/>
    <property type="match status" value="1"/>
</dbReference>
<sequence>MSANFKDFLKQPYPYYFKGKNLWILAAVIFGMSMAFNYFFEPFVVYRPEHKVSYFWISMIHSLNAFLCVLLIIGLNNLRVNEDRWTVGNEIALISGVLLLIGVSQFLVRDLIYNNPDNWSMRYFLEEVRNTFMVGVLFAVILVPMNYLRLMKAHLKTAKSLNSQQQSDFSLEREKLLPIVTQQKSDDFDLNPEEFLFAKSEGNYLEIYFEKGDKAKKVLKRMTLKELESQLQSFPHFFKTHRSFLVNLQKVAQVKGNAQGYQLEIKSHSDSLPVSRGMIDDFERKYKVS</sequence>
<keyword evidence="1" id="KW-0812">Transmembrane</keyword>
<dbReference type="PANTHER" id="PTHR37299:SF1">
    <property type="entry name" value="STAGE 0 SPORULATION PROTEIN A HOMOLOG"/>
    <property type="match status" value="1"/>
</dbReference>
<dbReference type="STRING" id="758820.SAMN00777080_0281"/>
<protein>
    <submittedName>
        <fullName evidence="3">Transcriptional regulator, LytTR family</fullName>
    </submittedName>
</protein>
<feature type="transmembrane region" description="Helical" evidence="1">
    <location>
        <begin position="52"/>
        <end position="75"/>
    </location>
</feature>
<dbReference type="EMBL" id="LT838813">
    <property type="protein sequence ID" value="SMD41751.1"/>
    <property type="molecule type" value="Genomic_DNA"/>
</dbReference>
<dbReference type="AlphaFoldDB" id="A0A1W2GYR5"/>
<dbReference type="Proteomes" id="UP000192333">
    <property type="component" value="Chromosome I"/>
</dbReference>
<feature type="domain" description="HTH LytTR-type" evidence="2">
    <location>
        <begin position="190"/>
        <end position="288"/>
    </location>
</feature>
<dbReference type="InterPro" id="IPR046947">
    <property type="entry name" value="LytR-like"/>
</dbReference>
<feature type="transmembrane region" description="Helical" evidence="1">
    <location>
        <begin position="21"/>
        <end position="40"/>
    </location>
</feature>
<dbReference type="Pfam" id="PF04397">
    <property type="entry name" value="LytTR"/>
    <property type="match status" value="1"/>
</dbReference>
<name>A0A1W2GYR5_9BACT</name>
<feature type="transmembrane region" description="Helical" evidence="1">
    <location>
        <begin position="128"/>
        <end position="148"/>
    </location>
</feature>
<evidence type="ECO:0000313" key="3">
    <source>
        <dbReference type="EMBL" id="SMD41751.1"/>
    </source>
</evidence>
<dbReference type="Gene3D" id="2.40.50.1020">
    <property type="entry name" value="LytTr DNA-binding domain"/>
    <property type="match status" value="1"/>
</dbReference>
<gene>
    <name evidence="3" type="ORF">SAMN00777080_0281</name>
</gene>
<dbReference type="GO" id="GO:0000156">
    <property type="term" value="F:phosphorelay response regulator activity"/>
    <property type="evidence" value="ECO:0007669"/>
    <property type="project" value="InterPro"/>
</dbReference>
<feature type="transmembrane region" description="Helical" evidence="1">
    <location>
        <begin position="87"/>
        <end position="108"/>
    </location>
</feature>
<dbReference type="PANTHER" id="PTHR37299">
    <property type="entry name" value="TRANSCRIPTIONAL REGULATOR-RELATED"/>
    <property type="match status" value="1"/>
</dbReference>
<accession>A0A1W2GYR5</accession>
<evidence type="ECO:0000259" key="2">
    <source>
        <dbReference type="PROSITE" id="PS50930"/>
    </source>
</evidence>
<proteinExistence type="predicted"/>
<dbReference type="RefSeq" id="WP_084118612.1">
    <property type="nucleotide sequence ID" value="NZ_LT838813.1"/>
</dbReference>
<dbReference type="GO" id="GO:0003677">
    <property type="term" value="F:DNA binding"/>
    <property type="evidence" value="ECO:0007669"/>
    <property type="project" value="InterPro"/>
</dbReference>
<dbReference type="InterPro" id="IPR007492">
    <property type="entry name" value="LytTR_DNA-bd_dom"/>
</dbReference>
<keyword evidence="1" id="KW-0472">Membrane</keyword>
<dbReference type="SMART" id="SM00850">
    <property type="entry name" value="LytTR"/>
    <property type="match status" value="1"/>
</dbReference>
<keyword evidence="4" id="KW-1185">Reference proteome</keyword>
<dbReference type="OrthoDB" id="1118393at2"/>
<keyword evidence="1" id="KW-1133">Transmembrane helix</keyword>